<evidence type="ECO:0000259" key="11">
    <source>
        <dbReference type="PROSITE" id="PS00083"/>
    </source>
</evidence>
<comment type="caution">
    <text evidence="12">The sequence shown here is derived from an EMBL/GenBank/DDBJ whole genome shotgun (WGS) entry which is preliminary data.</text>
</comment>
<dbReference type="SUPFAM" id="SSF49482">
    <property type="entry name" value="Aromatic compound dioxygenase"/>
    <property type="match status" value="1"/>
</dbReference>
<evidence type="ECO:0000256" key="9">
    <source>
        <dbReference type="ARBA" id="ARBA00023002"/>
    </source>
</evidence>
<dbReference type="InterPro" id="IPR050770">
    <property type="entry name" value="Intradiol_RC_Dioxygenase"/>
</dbReference>
<evidence type="ECO:0000313" key="12">
    <source>
        <dbReference type="EMBL" id="MBB4651380.1"/>
    </source>
</evidence>
<dbReference type="Pfam" id="PF00775">
    <property type="entry name" value="Dioxygenase_C"/>
    <property type="match status" value="1"/>
</dbReference>
<evidence type="ECO:0000256" key="10">
    <source>
        <dbReference type="ARBA" id="ARBA00023004"/>
    </source>
</evidence>
<protein>
    <recommendedName>
        <fullName evidence="5">catechol 1,2-dioxygenase</fullName>
        <ecNumber evidence="5">1.13.11.1</ecNumber>
    </recommendedName>
</protein>
<comment type="cofactor">
    <cofactor evidence="2">
        <name>Fe(3+)</name>
        <dbReference type="ChEBI" id="CHEBI:29034"/>
    </cofactor>
</comment>
<dbReference type="InterPro" id="IPR000627">
    <property type="entry name" value="Intradiol_dOase_C"/>
</dbReference>
<evidence type="ECO:0000256" key="2">
    <source>
        <dbReference type="ARBA" id="ARBA00001965"/>
    </source>
</evidence>
<keyword evidence="13" id="KW-1185">Reference proteome</keyword>
<keyword evidence="7" id="KW-0058">Aromatic hydrocarbons catabolism</keyword>
<dbReference type="PROSITE" id="PS00083">
    <property type="entry name" value="INTRADIOL_DIOXYGENAS"/>
    <property type="match status" value="1"/>
</dbReference>
<keyword evidence="9 12" id="KW-0560">Oxidoreductase</keyword>
<dbReference type="NCBIfam" id="TIGR02439">
    <property type="entry name" value="catechol_proteo"/>
    <property type="match status" value="1"/>
</dbReference>
<dbReference type="RefSeq" id="WP_183263236.1">
    <property type="nucleotide sequence ID" value="NZ_BAAAVZ010000001.1"/>
</dbReference>
<keyword evidence="6" id="KW-0479">Metal-binding</keyword>
<evidence type="ECO:0000256" key="7">
    <source>
        <dbReference type="ARBA" id="ARBA00022797"/>
    </source>
</evidence>
<comment type="pathway">
    <text evidence="3">Aromatic compound metabolism; beta-ketoadipate pathway; 5-oxo-4,5-dihydro-2-furylacetate from catechol: step 1/3.</text>
</comment>
<keyword evidence="8" id="KW-0223">Dioxygenase</keyword>
<dbReference type="PANTHER" id="PTHR33711:SF7">
    <property type="entry name" value="INTRADIOL RING-CLEAVAGE DIOXYGENASES DOMAIN-CONTAINING PROTEIN-RELATED"/>
    <property type="match status" value="1"/>
</dbReference>
<keyword evidence="10" id="KW-0408">Iron</keyword>
<evidence type="ECO:0000256" key="3">
    <source>
        <dbReference type="ARBA" id="ARBA00004957"/>
    </source>
</evidence>
<dbReference type="GO" id="GO:0018576">
    <property type="term" value="F:catechol 1,2-dioxygenase activity"/>
    <property type="evidence" value="ECO:0007669"/>
    <property type="project" value="UniProtKB-EC"/>
</dbReference>
<evidence type="ECO:0000256" key="4">
    <source>
        <dbReference type="ARBA" id="ARBA00007825"/>
    </source>
</evidence>
<proteinExistence type="inferred from homology"/>
<comment type="catalytic activity">
    <reaction evidence="1">
        <text>catechol + O2 = cis,cis-muconate + 2 H(+)</text>
        <dbReference type="Rhea" id="RHEA:23852"/>
        <dbReference type="ChEBI" id="CHEBI:15378"/>
        <dbReference type="ChEBI" id="CHEBI:15379"/>
        <dbReference type="ChEBI" id="CHEBI:18135"/>
        <dbReference type="ChEBI" id="CHEBI:32379"/>
        <dbReference type="EC" id="1.13.11.1"/>
    </reaction>
</comment>
<dbReference type="Pfam" id="PF04444">
    <property type="entry name" value="Dioxygenase_N"/>
    <property type="match status" value="1"/>
</dbReference>
<evidence type="ECO:0000313" key="13">
    <source>
        <dbReference type="Proteomes" id="UP000539538"/>
    </source>
</evidence>
<evidence type="ECO:0000256" key="5">
    <source>
        <dbReference type="ARBA" id="ARBA00013118"/>
    </source>
</evidence>
<comment type="similarity">
    <text evidence="4">Belongs to the intradiol ring-cleavage dioxygenase family.</text>
</comment>
<feature type="domain" description="Intradiol ring-cleavage dioxygenases" evidence="11">
    <location>
        <begin position="135"/>
        <end position="163"/>
    </location>
</feature>
<evidence type="ECO:0000256" key="6">
    <source>
        <dbReference type="ARBA" id="ARBA00022723"/>
    </source>
</evidence>
<organism evidence="12 13">
    <name type="scientific">Aminobacter niigataensis</name>
    <dbReference type="NCBI Taxonomy" id="83265"/>
    <lineage>
        <taxon>Bacteria</taxon>
        <taxon>Pseudomonadati</taxon>
        <taxon>Pseudomonadota</taxon>
        <taxon>Alphaproteobacteria</taxon>
        <taxon>Hyphomicrobiales</taxon>
        <taxon>Phyllobacteriaceae</taxon>
        <taxon>Aminobacter</taxon>
    </lineage>
</organism>
<dbReference type="InterPro" id="IPR007535">
    <property type="entry name" value="Catechol_dOase_N"/>
</dbReference>
<dbReference type="EC" id="1.13.11.1" evidence="5"/>
<dbReference type="EMBL" id="JACHOT010000004">
    <property type="protein sequence ID" value="MBB4651380.1"/>
    <property type="molecule type" value="Genomic_DNA"/>
</dbReference>
<dbReference type="Proteomes" id="UP000539538">
    <property type="component" value="Unassembled WGS sequence"/>
</dbReference>
<dbReference type="PANTHER" id="PTHR33711">
    <property type="entry name" value="DIOXYGENASE, PUTATIVE (AFU_ORTHOLOGUE AFUA_2G02910)-RELATED"/>
    <property type="match status" value="1"/>
</dbReference>
<dbReference type="InterPro" id="IPR012801">
    <property type="entry name" value="Cchol_dOase_prob"/>
</dbReference>
<sequence length="308" mass="33802">MSSKLIEKSVIDDLASRASGLDQAGGDQRLKSIANRLLGDLFTAIDDLDISMNEVWSAVAYLGQAARNNELGLIAPGIGLEHFLDLRLDEAERRAGLAGGTARTIEGPLYIAGAPLSKGTARLDDGSDKGEVVFMQGQVRDQNGKPVADAIVDVWHANTLGNYSHFDPQQQAYNLRRRIQTDAEGRYSFRSIMPSGYATPPGGSTEQLMFAFGRHGHRPAHIHFFVSAPGYRHLTTQINIEGDEYLFEDFAFGTRNDLIPPVARISDPKVLAERQVQEPFASIDFDFVLMPEVEGVTDTVVERERVSA</sequence>
<dbReference type="InterPro" id="IPR015889">
    <property type="entry name" value="Intradiol_dOase_core"/>
</dbReference>
<dbReference type="CDD" id="cd03460">
    <property type="entry name" value="1_2-CTD"/>
    <property type="match status" value="1"/>
</dbReference>
<name>A0ABR6L3I9_9HYPH</name>
<gene>
    <name evidence="12" type="ORF">GGQ99_003147</name>
</gene>
<reference evidence="12 13" key="1">
    <citation type="submission" date="2020-08" db="EMBL/GenBank/DDBJ databases">
        <title>Genomic Encyclopedia of Type Strains, Phase IV (KMG-IV): sequencing the most valuable type-strain genomes for metagenomic binning, comparative biology and taxonomic classification.</title>
        <authorList>
            <person name="Goeker M."/>
        </authorList>
    </citation>
    <scope>NUCLEOTIDE SEQUENCE [LARGE SCALE GENOMIC DNA]</scope>
    <source>
        <strain evidence="12 13">DSM 7050</strain>
    </source>
</reference>
<evidence type="ECO:0000256" key="8">
    <source>
        <dbReference type="ARBA" id="ARBA00022964"/>
    </source>
</evidence>
<evidence type="ECO:0000256" key="1">
    <source>
        <dbReference type="ARBA" id="ARBA00001312"/>
    </source>
</evidence>
<accession>A0ABR6L3I9</accession>
<dbReference type="Gene3D" id="2.60.130.10">
    <property type="entry name" value="Aromatic compound dioxygenase"/>
    <property type="match status" value="1"/>
</dbReference>